<evidence type="ECO:0000259" key="1">
    <source>
        <dbReference type="Pfam" id="PF17954"/>
    </source>
</evidence>
<dbReference type="Proteomes" id="UP000276309">
    <property type="component" value="Chromosome"/>
</dbReference>
<organism evidence="2 3">
    <name type="scientific">Euzebyella marina</name>
    <dbReference type="NCBI Taxonomy" id="1761453"/>
    <lineage>
        <taxon>Bacteria</taxon>
        <taxon>Pseudomonadati</taxon>
        <taxon>Bacteroidota</taxon>
        <taxon>Flavobacteriia</taxon>
        <taxon>Flavobacteriales</taxon>
        <taxon>Flavobacteriaceae</taxon>
        <taxon>Euzebyella</taxon>
    </lineage>
</organism>
<proteinExistence type="predicted"/>
<sequence>MTFVQKARIFKSFQRESLLSRTNECKSVPCGNYAHELGILKNFDDEIVAPNATKSYRMVAGESMIIFPLVESFKVEFNNKTVSLKPEELIIIPHSETPTLNIINAHQSKLINYLIIKVEKELNFNHIKSNYLKYNYFNDLFKSESLNISFGVFDGREEATYQMTSPHHLLFTHVINGAFEFQNRLLESKDSLSLEGFDTVEMESLSENAIILLCELSSSALNTVN</sequence>
<dbReference type="KEGG" id="emar:D1013_12330"/>
<dbReference type="RefSeq" id="WP_121849117.1">
    <property type="nucleotide sequence ID" value="NZ_CP032050.1"/>
</dbReference>
<protein>
    <recommendedName>
        <fullName evidence="1">Quercetin 2,3-dioxygenase C-terminal cupin domain-containing protein</fullName>
    </recommendedName>
</protein>
<gene>
    <name evidence="2" type="ORF">D1013_12330</name>
</gene>
<accession>A0A3G2L757</accession>
<keyword evidence="3" id="KW-1185">Reference proteome</keyword>
<dbReference type="Pfam" id="PF17954">
    <property type="entry name" value="Pirin_C_2"/>
    <property type="match status" value="1"/>
</dbReference>
<feature type="domain" description="Quercetin 2,3-dioxygenase C-terminal cupin" evidence="1">
    <location>
        <begin position="147"/>
        <end position="215"/>
    </location>
</feature>
<dbReference type="AlphaFoldDB" id="A0A3G2L757"/>
<evidence type="ECO:0000313" key="2">
    <source>
        <dbReference type="EMBL" id="AYN68102.1"/>
    </source>
</evidence>
<dbReference type="EMBL" id="CP032050">
    <property type="protein sequence ID" value="AYN68102.1"/>
    <property type="molecule type" value="Genomic_DNA"/>
</dbReference>
<name>A0A3G2L757_9FLAO</name>
<dbReference type="InterPro" id="IPR041602">
    <property type="entry name" value="Quercetinase_C"/>
</dbReference>
<dbReference type="InterPro" id="IPR014710">
    <property type="entry name" value="RmlC-like_jellyroll"/>
</dbReference>
<reference evidence="2 3" key="1">
    <citation type="submission" date="2018-08" db="EMBL/GenBank/DDBJ databases">
        <title>The reduced genetic potential of extracellular carbohydrate catabolism in Euzebyella marina RN62, a Flavobacteriia bacterium isolated from the hadal water.</title>
        <authorList>
            <person name="Xue C."/>
        </authorList>
    </citation>
    <scope>NUCLEOTIDE SEQUENCE [LARGE SCALE GENOMIC DNA]</scope>
    <source>
        <strain evidence="2 3">RN62</strain>
    </source>
</reference>
<dbReference type="OrthoDB" id="321327at2"/>
<evidence type="ECO:0000313" key="3">
    <source>
        <dbReference type="Proteomes" id="UP000276309"/>
    </source>
</evidence>
<dbReference type="Gene3D" id="2.60.120.10">
    <property type="entry name" value="Jelly Rolls"/>
    <property type="match status" value="1"/>
</dbReference>